<accession>A0ACB7PHT9</accession>
<sequence>MAGTIANGKSKSQGRPDVAAMTRSDHIAAFMECIGSMPSQQHTSRPRKRARTTRVVDSICIARESISVTYSGMDASQESSTITRTDAGQLVDIRLCSMDSEIPDAGGWQLSLKPRASYRGRRFALMLPLDDSMVTQGLKTALRVAEVHASNPGEESCLWAGVDISVRQIRESNELHLSTEVRWNERLTVWGSDRSKSNVQQTLRDEALETWYPHLYQASSKPHSWSPQDFYEAACVPSKEGLDGEVSSMEIAGLEAVLYPFQRRAVQWLLRREGVQWHRDTPSKQTAIRPFIPPVSPDLPVSFAGAKDADGNTIYISPLLGAATKDTSIFQPFQDLRGGILAEEMGLGKTLEVIALILLHQRPESPPMVFDPILGRELLTTSATLIVAPSSLLDQWLSELNRHAPGLKVVFYPGIKEMAKLKGENELSVEKLAQQNAVVTTYDVLRKEIWAASDEPTRSMRNEQQYERVKSPLVQLSWWRVCIDEAQMVENWANNAAKLARKIPRINAWGVTGTPVKDDIQKDLRGLLLFLRHEPYASDTKTWNFLTTFDKESFRKIFNSISMRHSKSLVRNEIDIPPQKRYVITMPFTAVEDQHYQSLFEELAGTCGLDARGNPLQADWDPEDPEVQRSMRAALDRLRQTVLHPEVGNRNRRGPGQKTGPMRTVAEVLDAMLEQTDSSVRTDQRAFLSAGLLKGQILACQGREQDALDVWREVAAKCSELVDEGRAQLEQEIQEARRTKSGEDSEADSDGEDREDAVPQRVGEARRRLRLSLEVQHKAVFFCANAYFSIKTNKEMTTPDSDEFKRLEKLEVEAYDRAKDIRREILRESHGKAAKLMGRLMKAAVEQSFAVVPAFEPIDLSGIESRTIADALEVLFAGLNEQAAEIDDWREHVIQLLLKPLVDEENDEITGEEYEQSAKLQDEILVYLQVLRTALAYRNSSITGQKNFLVEHETKAAARRARAAEGPLPGMFLALLGLCEDIKPPFVEGDPLTSVRGLVSELRALSAKLQHDAGAGSSRSAKELAVVSVLLSATSGAQKEQAKAVTAMEKETERFMDTLNARIEYYRQLQEVSDTVAEYDGSLDPDELNAALIESEKYEERLEKQLDAGKSKHRYLVFLKHEESNSGEQRMCIICQSNFEVGVLTVCGHLFCKECIMLWLRAHRNCPMCKKKLHQYNLYDITLKPQELRVHSERQQGSGDGGKDEQSTPSKKVSAIYSDFSADELAVIKNIDLDGPSFTTKVDMLTRHLMWLRDSDPGAKSIIFSQYKEFLDVLALAFQRYRIGYTSFDKAHGIAIFKEDPGTEVFLLHARAHASGLNLVNANHVFLCEPLLNTALELQAIARVDRIGQQHGTTVWLYIVDGTVEESIHDLSVQRRMEHMGENTKGKSKGSASEPLDAQLEEANALEMQQANLSKLMGKDGILGEAVDKDALWTCLFGHLYPKGRQGEREEERDPANPEIRRLLTINAAERRMEGEGEGEN</sequence>
<name>A0ACB7PHT9_9PEZI</name>
<evidence type="ECO:0000313" key="1">
    <source>
        <dbReference type="EMBL" id="KAH6641525.1"/>
    </source>
</evidence>
<dbReference type="Proteomes" id="UP000724584">
    <property type="component" value="Unassembled WGS sequence"/>
</dbReference>
<evidence type="ECO:0000313" key="2">
    <source>
        <dbReference type="Proteomes" id="UP000724584"/>
    </source>
</evidence>
<gene>
    <name evidence="1" type="ORF">F5144DRAFT_563885</name>
</gene>
<protein>
    <submittedName>
        <fullName evidence="1">SNF2 family N-terminal domain-containing protein</fullName>
    </submittedName>
</protein>
<keyword evidence="2" id="KW-1185">Reference proteome</keyword>
<proteinExistence type="predicted"/>
<organism evidence="1 2">
    <name type="scientific">Chaetomium tenue</name>
    <dbReference type="NCBI Taxonomy" id="1854479"/>
    <lineage>
        <taxon>Eukaryota</taxon>
        <taxon>Fungi</taxon>
        <taxon>Dikarya</taxon>
        <taxon>Ascomycota</taxon>
        <taxon>Pezizomycotina</taxon>
        <taxon>Sordariomycetes</taxon>
        <taxon>Sordariomycetidae</taxon>
        <taxon>Sordariales</taxon>
        <taxon>Chaetomiaceae</taxon>
        <taxon>Chaetomium</taxon>
    </lineage>
</organism>
<comment type="caution">
    <text evidence="1">The sequence shown here is derived from an EMBL/GenBank/DDBJ whole genome shotgun (WGS) entry which is preliminary data.</text>
</comment>
<dbReference type="EMBL" id="JAGIZQ010000002">
    <property type="protein sequence ID" value="KAH6641525.1"/>
    <property type="molecule type" value="Genomic_DNA"/>
</dbReference>
<reference evidence="1 2" key="1">
    <citation type="journal article" date="2021" name="Nat. Commun.">
        <title>Genetic determinants of endophytism in the Arabidopsis root mycobiome.</title>
        <authorList>
            <person name="Mesny F."/>
            <person name="Miyauchi S."/>
            <person name="Thiergart T."/>
            <person name="Pickel B."/>
            <person name="Atanasova L."/>
            <person name="Karlsson M."/>
            <person name="Huettel B."/>
            <person name="Barry K.W."/>
            <person name="Haridas S."/>
            <person name="Chen C."/>
            <person name="Bauer D."/>
            <person name="Andreopoulos W."/>
            <person name="Pangilinan J."/>
            <person name="LaButti K."/>
            <person name="Riley R."/>
            <person name="Lipzen A."/>
            <person name="Clum A."/>
            <person name="Drula E."/>
            <person name="Henrissat B."/>
            <person name="Kohler A."/>
            <person name="Grigoriev I.V."/>
            <person name="Martin F.M."/>
            <person name="Hacquard S."/>
        </authorList>
    </citation>
    <scope>NUCLEOTIDE SEQUENCE [LARGE SCALE GENOMIC DNA]</scope>
    <source>
        <strain evidence="1 2">MPI-SDFR-AT-0079</strain>
    </source>
</reference>